<keyword evidence="4" id="KW-1185">Reference proteome</keyword>
<reference evidence="3 4" key="1">
    <citation type="submission" date="2023-07" db="EMBL/GenBank/DDBJ databases">
        <title>Genomic Encyclopedia of Type Strains, Phase IV (KMG-IV): sequencing the most valuable type-strain genomes for metagenomic binning, comparative biology and taxonomic classification.</title>
        <authorList>
            <person name="Goeker M."/>
        </authorList>
    </citation>
    <scope>NUCLEOTIDE SEQUENCE [LARGE SCALE GENOMIC DNA]</scope>
    <source>
        <strain evidence="3 4">DSM 17740</strain>
    </source>
</reference>
<feature type="coiled-coil region" evidence="1">
    <location>
        <begin position="295"/>
        <end position="402"/>
    </location>
</feature>
<name>A0ABU0CXR8_9BACI</name>
<evidence type="ECO:0000256" key="1">
    <source>
        <dbReference type="SAM" id="Coils"/>
    </source>
</evidence>
<feature type="coiled-coil region" evidence="1">
    <location>
        <begin position="1047"/>
        <end position="1081"/>
    </location>
</feature>
<dbReference type="Gene3D" id="1.10.287.1490">
    <property type="match status" value="1"/>
</dbReference>
<feature type="coiled-coil region" evidence="1">
    <location>
        <begin position="236"/>
        <end position="266"/>
    </location>
</feature>
<comment type="caution">
    <text evidence="3">The sequence shown here is derived from an EMBL/GenBank/DDBJ whole genome shotgun (WGS) entry which is preliminary data.</text>
</comment>
<feature type="compositionally biased region" description="Polar residues" evidence="2">
    <location>
        <begin position="1329"/>
        <end position="1339"/>
    </location>
</feature>
<accession>A0ABU0CXR8</accession>
<feature type="coiled-coil region" evidence="1">
    <location>
        <begin position="784"/>
        <end position="839"/>
    </location>
</feature>
<proteinExistence type="predicted"/>
<feature type="coiled-coil region" evidence="1">
    <location>
        <begin position="427"/>
        <end position="454"/>
    </location>
</feature>
<dbReference type="EMBL" id="JAUSUQ010000023">
    <property type="protein sequence ID" value="MDQ0340922.1"/>
    <property type="molecule type" value="Genomic_DNA"/>
</dbReference>
<protein>
    <submittedName>
        <fullName evidence="3">Chromosome segregation ATPase</fullName>
    </submittedName>
</protein>
<feature type="coiled-coil region" evidence="1">
    <location>
        <begin position="867"/>
        <end position="1012"/>
    </location>
</feature>
<evidence type="ECO:0000313" key="4">
    <source>
        <dbReference type="Proteomes" id="UP001232445"/>
    </source>
</evidence>
<dbReference type="Proteomes" id="UP001232445">
    <property type="component" value="Unassembled WGS sequence"/>
</dbReference>
<organism evidence="3 4">
    <name type="scientific">Caldalkalibacillus uzonensis</name>
    <dbReference type="NCBI Taxonomy" id="353224"/>
    <lineage>
        <taxon>Bacteria</taxon>
        <taxon>Bacillati</taxon>
        <taxon>Bacillota</taxon>
        <taxon>Bacilli</taxon>
        <taxon>Bacillales</taxon>
        <taxon>Bacillaceae</taxon>
        <taxon>Caldalkalibacillus</taxon>
    </lineage>
</organism>
<keyword evidence="1" id="KW-0175">Coiled coil</keyword>
<gene>
    <name evidence="3" type="ORF">J2S00_003762</name>
</gene>
<sequence>MPAISKIRFTNVVYEDGNKRYNDDLFLFDGHNGAVLLENGGGKTVFIQTAIQAILPHASLAERKIKDTLSLESHHAHIAIEWILNDRPRRYALTAVTLFLTPHGVDSYRYAYEYAEGDAHAIEHIPFVREGLDGKKRPASRQEMQEYYQRMSAQSVNARTFATIQEYHAYLEEQFKIIPAEWQRIVTINGAEGDVEAFFENCKTTSQLFEQLLIPTVEEALAGQGSKDFAETFERQREHFKKYKQLREQIEESERLEREISRLAGVYAQLFGHQQSFLHTQQRAKAYHQLICGEKARTEQELEQNQHREKEWQQQKLALEKREASYRITQLEEKLKELEQTCLLDERELEQVETELRLKKKRYHSLQAARLKQSIQQEEAQLAHCERELSRLDADEETAQLQEQLAKNSAALKGYFVKEEKRRERVYQQILGQLDQQQHELEAQKSALETVTNKREQRLTEKAKVDGRIEQTREEMSRIAHSVLDRPDSETVEEEWSKWEAAYSQLDQAIINDKEKLKQLEQQQKDKRTAQHSIDSQISARRASLAKLTEQKETIEAEHDTLLHKVQEMKPEWHHYESLYLRQASIVKQLDEKLVYLQQELEELLRLERLALRFVDDYKERSHFTADPLLAELVDKWADQFTVLETGTVYLQRAAGTMNITEEALLARHPLWPLTVIVSDAEYEKAKHRFEQQAEKMTHPVYVVTVQEARSLLQEVPEPEHPVLPRTWLQNINQEQFVAWKEHLETSARQQVTERKQKQQEIAAWEQLRHALKRFYERYPHEQYHQLLQEIDSTQEEVRHLEQQRCQLEWDLEQLEAELQATNKRVGEAQQQLQHLEQKLSTGQLYFHKKKEVARLEAEACALEQEIKILDSERECLKQTVEQGERNAQELQQAAAHAQRDITDLRKQPFYTVVFGAEPLYTTESYEALKLERESLLGRLNQKQENRSLLDYKMKTAAEKIRTLQKELNDLYKETEEIDEGLTFPPNGLAEMDRLRQTIKTLEKERDQAQKKWEASHAAKIKQAEQVRMRKDDFRETYPDDEITVFSANLAQVAQQLKNEKEQLAKEKNFLAQQRDTLTRRLSQINDSYTLLDKKHEAFHYLADDIQPAILTEEEQRTLPYQHSNMVKEIIQQLEVLKKTVEQHQGRVQAARQRFMYFCHGQLRDIKMKEKALTGIQHKETYEEIAEWAQLMKKRIRHAIRLAEDDMRGHDEQVQQFITHLHTYLQTIAAELRYIPKKTRVKVDEQWKEIYLFKIPEWNEQEGKEELRKHIDWIVNQLDSDQFKDEAGKEDLAKVKKQIAKWLHPKQLLRIVMKQNEMKVSCRKVSNDGKVSNAPTSWEKSNKWSGGEKWSKNMTLFLGLLNYLAEKRQHLTPGSKRHRTVIVDNPFGKASSDHVLNPVFFIAEQLGFQIIALTAHAEGKYLRDYFPVIYSLKLRPSAAGDRQVMTKEKEIRHAFFRDHDPQALLRLGEVEQLSMF</sequence>
<feature type="coiled-coil region" evidence="1">
    <location>
        <begin position="1127"/>
        <end position="1154"/>
    </location>
</feature>
<dbReference type="RefSeq" id="WP_307343388.1">
    <property type="nucleotide sequence ID" value="NZ_JAUSUQ010000023.1"/>
</dbReference>
<feature type="coiled-coil region" evidence="1">
    <location>
        <begin position="503"/>
        <end position="607"/>
    </location>
</feature>
<feature type="region of interest" description="Disordered" evidence="2">
    <location>
        <begin position="1324"/>
        <end position="1343"/>
    </location>
</feature>
<evidence type="ECO:0000313" key="3">
    <source>
        <dbReference type="EMBL" id="MDQ0340922.1"/>
    </source>
</evidence>
<evidence type="ECO:0000256" key="2">
    <source>
        <dbReference type="SAM" id="MobiDB-lite"/>
    </source>
</evidence>